<dbReference type="PANTHER" id="PTHR31550:SF10">
    <property type="entry name" value="PROTEIN KINASE DOMAIN-CONTAINING PROTEIN"/>
    <property type="match status" value="1"/>
</dbReference>
<dbReference type="InParanoid" id="F0ZAB2"/>
<protein>
    <submittedName>
        <fullName evidence="1">Uncharacterized protein</fullName>
    </submittedName>
</protein>
<sequence length="984" mass="117331">MYDSNNGYNHNCRNEILFFNIFKNKILRNKIFSFIHRDKSDHFYDATSSLTLMVDNNKYEMIYDKLKNNNFIYIDNQLPESIIKLFNGLSKINQIERIFTPLLNKYKNIIDSFTTPIFDAAIKDNNLKIIKYLINYYSLNNSDQSHLLTSLLIESSYDSFKIFKYLFSLIKSNKNNNNDIDSDNNNNDTDMNDNNSILKSIKKFDQYNFDYLVLPLLNKLSKEKVEFIENELKINLKQFINENQETIKYLKTLEPIAIHQEIIESLLIINEESLVPIIKFNNPTFLKIQIFAYLNRQNKNFQKKYMEKFKEFFINNPNIKTTKEIIFGIKSIISNIKGEDQVNIGLFELIPFEICYYFMEESKYEEITNIIKNPHYSSNYYQISPRVIQSIVLFYSMSHYSIEALQFFLEMDSKIHYTHSSSVYEDNTTEINPTKAHIFIKSIFNNDKIREKVLQIIPDEMIRLLDIIITNYDTTFFESLLNENTHFKNFYYQTIEFNFKKVVEIYSTKDKVTNQYNKEKIDFLIKQIKIGKLETAFCFLDTSSNKSLIVPFFSYLMKNIEQDLMVHYVFSNKLFLDFQNLKLNEIVEIFNSIDQEQYFRNLMECFQSDGNFAKKNSYIFNKSNLFLKKLSKSISKRRYNKINQIISTTNNNKNIQIPTTLYKPIEIIKYLFENNYLESFDIKSLVELLTSHIPDINSFEIIEMAQKSTINENSKKHLCGYNSILLKYNLDDILLDENNEDTTSFSLGKLFEGCYYQKALELSLNKPKSELSLGRINYQLLFDKSMSLSIEWFNRLYTPIYETIFSQIHFSQNFLVLKLSSASMDIFEILWTRYLKLDCDKIGFISTILHHNKNHQQLTMYILKEKKQFLIDHYKFNYNFFKDICLQYLIDGDLELFKLFIQISPPSFQFTIDSNIFKLFFLPKNPFYHTIEYLIDNNYILDLENIISTIDFNSGDNEHKPFYNIPKIIFLQKIIKKWLIYEYF</sequence>
<proteinExistence type="predicted"/>
<dbReference type="RefSeq" id="XP_003284372.1">
    <property type="nucleotide sequence ID" value="XM_003284324.1"/>
</dbReference>
<keyword evidence="2" id="KW-1185">Reference proteome</keyword>
<reference evidence="2" key="1">
    <citation type="journal article" date="2011" name="Genome Biol.">
        <title>Comparative genomics of the social amoebae Dictyostelium discoideum and Dictyostelium purpureum.</title>
        <authorList>
            <consortium name="US DOE Joint Genome Institute (JGI-PGF)"/>
            <person name="Sucgang R."/>
            <person name="Kuo A."/>
            <person name="Tian X."/>
            <person name="Salerno W."/>
            <person name="Parikh A."/>
            <person name="Feasley C.L."/>
            <person name="Dalin E."/>
            <person name="Tu H."/>
            <person name="Huang E."/>
            <person name="Barry K."/>
            <person name="Lindquist E."/>
            <person name="Shapiro H."/>
            <person name="Bruce D."/>
            <person name="Schmutz J."/>
            <person name="Salamov A."/>
            <person name="Fey P."/>
            <person name="Gaudet P."/>
            <person name="Anjard C."/>
            <person name="Babu M.M."/>
            <person name="Basu S."/>
            <person name="Bushmanova Y."/>
            <person name="van der Wel H."/>
            <person name="Katoh-Kurasawa M."/>
            <person name="Dinh C."/>
            <person name="Coutinho P.M."/>
            <person name="Saito T."/>
            <person name="Elias M."/>
            <person name="Schaap P."/>
            <person name="Kay R.R."/>
            <person name="Henrissat B."/>
            <person name="Eichinger L."/>
            <person name="Rivero F."/>
            <person name="Putnam N.H."/>
            <person name="West C.M."/>
            <person name="Loomis W.F."/>
            <person name="Chisholm R.L."/>
            <person name="Shaulsky G."/>
            <person name="Strassmann J.E."/>
            <person name="Queller D.C."/>
            <person name="Kuspa A."/>
            <person name="Grigoriev I.V."/>
        </authorList>
    </citation>
    <scope>NUCLEOTIDE SEQUENCE [LARGE SCALE GENOMIC DNA]</scope>
    <source>
        <strain evidence="2">QSDP1</strain>
    </source>
</reference>
<dbReference type="VEuPathDB" id="AmoebaDB:DICPUDRAFT_75315"/>
<dbReference type="EMBL" id="GL870963">
    <property type="protein sequence ID" value="EGC39120.1"/>
    <property type="molecule type" value="Genomic_DNA"/>
</dbReference>
<organism evidence="1 2">
    <name type="scientific">Dictyostelium purpureum</name>
    <name type="common">Slime mold</name>
    <dbReference type="NCBI Taxonomy" id="5786"/>
    <lineage>
        <taxon>Eukaryota</taxon>
        <taxon>Amoebozoa</taxon>
        <taxon>Evosea</taxon>
        <taxon>Eumycetozoa</taxon>
        <taxon>Dictyostelia</taxon>
        <taxon>Dictyosteliales</taxon>
        <taxon>Dictyosteliaceae</taxon>
        <taxon>Dictyostelium</taxon>
    </lineage>
</organism>
<dbReference type="KEGG" id="dpp:DICPUDRAFT_75315"/>
<dbReference type="AlphaFoldDB" id="F0ZAB2"/>
<accession>F0ZAB2</accession>
<gene>
    <name evidence="1" type="ORF">DICPUDRAFT_75315</name>
</gene>
<name>F0ZAB2_DICPU</name>
<dbReference type="Proteomes" id="UP000001064">
    <property type="component" value="Unassembled WGS sequence"/>
</dbReference>
<dbReference type="PANTHER" id="PTHR31550">
    <property type="entry name" value="ANKYRIN REPEAT PROTEIN-RELATED-RELATED"/>
    <property type="match status" value="1"/>
</dbReference>
<evidence type="ECO:0000313" key="2">
    <source>
        <dbReference type="Proteomes" id="UP000001064"/>
    </source>
</evidence>
<evidence type="ECO:0000313" key="1">
    <source>
        <dbReference type="EMBL" id="EGC39120.1"/>
    </source>
</evidence>
<dbReference type="GeneID" id="10510278"/>